<dbReference type="InterPro" id="IPR039448">
    <property type="entry name" value="Beta_helix"/>
</dbReference>
<protein>
    <recommendedName>
        <fullName evidence="2">Right handed beta helix domain-containing protein</fullName>
    </recommendedName>
</protein>
<dbReference type="KEGG" id="scn:Solca_1685"/>
<dbReference type="Gene3D" id="2.160.20.10">
    <property type="entry name" value="Single-stranded right-handed beta-helix, Pectin lyase-like"/>
    <property type="match status" value="2"/>
</dbReference>
<name>H8KQL3_SOLCM</name>
<dbReference type="AlphaFoldDB" id="H8KQL3"/>
<evidence type="ECO:0000256" key="1">
    <source>
        <dbReference type="SAM" id="MobiDB-lite"/>
    </source>
</evidence>
<dbReference type="HOGENOM" id="CLU_415548_0_0_10"/>
<keyword evidence="4" id="KW-1185">Reference proteome</keyword>
<evidence type="ECO:0000313" key="4">
    <source>
        <dbReference type="Proteomes" id="UP000007590"/>
    </source>
</evidence>
<reference evidence="3" key="1">
    <citation type="submission" date="2012-02" db="EMBL/GenBank/DDBJ databases">
        <title>The complete genome of Solitalea canadensis DSM 3403.</title>
        <authorList>
            <consortium name="US DOE Joint Genome Institute (JGI-PGF)"/>
            <person name="Lucas S."/>
            <person name="Copeland A."/>
            <person name="Lapidus A."/>
            <person name="Glavina del Rio T."/>
            <person name="Dalin E."/>
            <person name="Tice H."/>
            <person name="Bruce D."/>
            <person name="Goodwin L."/>
            <person name="Pitluck S."/>
            <person name="Peters L."/>
            <person name="Ovchinnikova G."/>
            <person name="Lu M."/>
            <person name="Kyrpides N."/>
            <person name="Mavromatis K."/>
            <person name="Ivanova N."/>
            <person name="Brettin T."/>
            <person name="Detter J.C."/>
            <person name="Han C."/>
            <person name="Larimer F."/>
            <person name="Land M."/>
            <person name="Hauser L."/>
            <person name="Markowitz V."/>
            <person name="Cheng J.-F."/>
            <person name="Hugenholtz P."/>
            <person name="Woyke T."/>
            <person name="Wu D."/>
            <person name="Spring S."/>
            <person name="Schroeder M."/>
            <person name="Kopitz M."/>
            <person name="Brambilla E."/>
            <person name="Klenk H.-P."/>
            <person name="Eisen J.A."/>
        </authorList>
    </citation>
    <scope>NUCLEOTIDE SEQUENCE</scope>
    <source>
        <strain evidence="3">DSM 3403</strain>
    </source>
</reference>
<dbReference type="Pfam" id="PF13229">
    <property type="entry name" value="Beta_helix"/>
    <property type="match status" value="1"/>
</dbReference>
<sequence>MNNGNLTPNELNKILSDLGLPTPPAAPPASQVAVDDPKPSTSIYGVFPETFGAKGDGKTDDTKAIVDAIALAKKIKQPLYFTGGKTYVFTPTSDTDITGIPEFIGYATIDCSKVDQNKLKTIFAVTGTSTTINSSAKLTKGETSFNVGSGKNIKIGDFLYVTSQEANGNPDRAYYYKGQRFVVFDYNSANGLVTVFETIRQTINAAKVDVSTNVPPFKISPALTFKTSVDNWIYCFKFIKANVDVAGNYYYFANAAIYLQYTLARCSANIYYSYLSEQDDSNRTCYGIVITDLSQVAVIDSYIIGGRHAVSGTGNYPVDYQINGGLYANLERVGSVDGHGNAWNIQVDGATIIGGFESCGYYNKVSNCEIYYRGASAIQCIHITTTDYSWGVFIFENCNIQSLGTVQFSGIITDQITTLASISINNCSIVCKMDSGQSGYAFRIKDNVGAVNINGLTISVDTGDKGMICMFNVYTRNVSITDLIVRGTSFRIYNKLTADSRILIRDSQIEASTNTGFWIQDFEEVELINVRADRNFQTGIYCLNNDNVMVQGCIITNNGASSFSSSSQYDYLRAGLAINNCDNVIIQSNNFKSTNSPSAGQGQCFAVYMMGSSSSYMLQMNNAKGCKGTSASPNSFKMLGTKLSQLGNVSDFPIPDSLNA</sequence>
<evidence type="ECO:0000259" key="2">
    <source>
        <dbReference type="Pfam" id="PF13229"/>
    </source>
</evidence>
<dbReference type="SUPFAM" id="SSF51126">
    <property type="entry name" value="Pectin lyase-like"/>
    <property type="match status" value="2"/>
</dbReference>
<feature type="domain" description="Right handed beta helix" evidence="2">
    <location>
        <begin position="454"/>
        <end position="615"/>
    </location>
</feature>
<dbReference type="RefSeq" id="WP_014679978.1">
    <property type="nucleotide sequence ID" value="NC_017770.1"/>
</dbReference>
<organism evidence="3 4">
    <name type="scientific">Solitalea canadensis (strain ATCC 29591 / DSM 3403 / JCM 21819 / LMG 8368 / NBRC 15130 / NCIMB 12057 / USAM 9D)</name>
    <name type="common">Flexibacter canadensis</name>
    <dbReference type="NCBI Taxonomy" id="929556"/>
    <lineage>
        <taxon>Bacteria</taxon>
        <taxon>Pseudomonadati</taxon>
        <taxon>Bacteroidota</taxon>
        <taxon>Sphingobacteriia</taxon>
        <taxon>Sphingobacteriales</taxon>
        <taxon>Sphingobacteriaceae</taxon>
        <taxon>Solitalea</taxon>
    </lineage>
</organism>
<dbReference type="OrthoDB" id="1392576at2"/>
<dbReference type="InterPro" id="IPR012334">
    <property type="entry name" value="Pectin_lyas_fold"/>
</dbReference>
<dbReference type="InterPro" id="IPR006626">
    <property type="entry name" value="PbH1"/>
</dbReference>
<dbReference type="EMBL" id="CP003349">
    <property type="protein sequence ID" value="AFD06751.1"/>
    <property type="molecule type" value="Genomic_DNA"/>
</dbReference>
<proteinExistence type="predicted"/>
<accession>H8KQL3</accession>
<gene>
    <name evidence="3" type="ordered locus">Solca_1685</name>
</gene>
<dbReference type="InterPro" id="IPR011050">
    <property type="entry name" value="Pectin_lyase_fold/virulence"/>
</dbReference>
<dbReference type="Proteomes" id="UP000007590">
    <property type="component" value="Chromosome"/>
</dbReference>
<dbReference type="SMART" id="SM00710">
    <property type="entry name" value="PbH1"/>
    <property type="match status" value="5"/>
</dbReference>
<feature type="region of interest" description="Disordered" evidence="1">
    <location>
        <begin position="14"/>
        <end position="37"/>
    </location>
</feature>
<evidence type="ECO:0000313" key="3">
    <source>
        <dbReference type="EMBL" id="AFD06751.1"/>
    </source>
</evidence>